<dbReference type="EMBL" id="CABEEZ010000080">
    <property type="protein sequence ID" value="VTR35551.1"/>
    <property type="molecule type" value="Genomic_DNA"/>
</dbReference>
<dbReference type="InterPro" id="IPR006311">
    <property type="entry name" value="TAT_signal"/>
</dbReference>
<proteinExistence type="predicted"/>
<keyword evidence="1" id="KW-0732">Signal</keyword>
<evidence type="ECO:0000313" key="2">
    <source>
        <dbReference type="EMBL" id="VTR35551.1"/>
    </source>
</evidence>
<reference evidence="2" key="1">
    <citation type="submission" date="2019-05" db="EMBL/GenBank/DDBJ databases">
        <authorList>
            <consortium name="Pathogen Informatics"/>
        </authorList>
    </citation>
    <scope>NUCLEOTIDE SEQUENCE [LARGE SCALE GENOMIC DNA]</scope>
    <source>
        <strain evidence="2">NCTC12965</strain>
    </source>
</reference>
<dbReference type="PROSITE" id="PS51318">
    <property type="entry name" value="TAT"/>
    <property type="match status" value="1"/>
</dbReference>
<evidence type="ECO:0000256" key="1">
    <source>
        <dbReference type="ARBA" id="ARBA00022729"/>
    </source>
</evidence>
<protein>
    <submittedName>
        <fullName evidence="2">Uncharacterized protein</fullName>
    </submittedName>
</protein>
<gene>
    <name evidence="2" type="ORF">NCTC12965_03810</name>
</gene>
<name>A0A4U9UZU8_SERFO</name>
<dbReference type="AlphaFoldDB" id="A0A4U9UZU8"/>
<accession>A0A4U9UZU8</accession>
<organism evidence="2">
    <name type="scientific">Serratia fonticola</name>
    <dbReference type="NCBI Taxonomy" id="47917"/>
    <lineage>
        <taxon>Bacteria</taxon>
        <taxon>Pseudomonadati</taxon>
        <taxon>Pseudomonadota</taxon>
        <taxon>Gammaproteobacteria</taxon>
        <taxon>Enterobacterales</taxon>
        <taxon>Yersiniaceae</taxon>
        <taxon>Serratia</taxon>
    </lineage>
</organism>
<dbReference type="InterPro" id="IPR019546">
    <property type="entry name" value="TAT_signal_bac_arc"/>
</dbReference>
<sequence length="68" mass="7327">MSKYQQQPLAMSRRRFLTGASALAAVPLFAGLWPKSALAEAISQALPQFVALRQAQKGILTGAHWGAF</sequence>
<dbReference type="NCBIfam" id="TIGR01409">
    <property type="entry name" value="TAT_signal_seq"/>
    <property type="match status" value="1"/>
</dbReference>